<reference evidence="1 2" key="1">
    <citation type="submission" date="2024-09" db="EMBL/GenBank/DDBJ databases">
        <authorList>
            <person name="Sun Q."/>
            <person name="Mori K."/>
        </authorList>
    </citation>
    <scope>NUCLEOTIDE SEQUENCE [LARGE SCALE GENOMIC DNA]</scope>
    <source>
        <strain evidence="1 2">CCM 8677</strain>
    </source>
</reference>
<comment type="caution">
    <text evidence="1">The sequence shown here is derived from an EMBL/GenBank/DDBJ whole genome shotgun (WGS) entry which is preliminary data.</text>
</comment>
<keyword evidence="2" id="KW-1185">Reference proteome</keyword>
<proteinExistence type="predicted"/>
<dbReference type="EMBL" id="JBHLXJ010000008">
    <property type="protein sequence ID" value="MFC0349715.1"/>
    <property type="molecule type" value="Genomic_DNA"/>
</dbReference>
<accession>A0ABV6ID18</accession>
<evidence type="ECO:0000313" key="2">
    <source>
        <dbReference type="Proteomes" id="UP001589844"/>
    </source>
</evidence>
<dbReference type="RefSeq" id="WP_390211480.1">
    <property type="nucleotide sequence ID" value="NZ_JBHLXJ010000008.1"/>
</dbReference>
<dbReference type="Proteomes" id="UP001589844">
    <property type="component" value="Unassembled WGS sequence"/>
</dbReference>
<evidence type="ECO:0000313" key="1">
    <source>
        <dbReference type="EMBL" id="MFC0349715.1"/>
    </source>
</evidence>
<sequence>METPLELLSNKLSAGLSPTCDDLEAALKQSLVERDEFQKSTVDLSQWLMNMVVAHVANDLPKVEAILVDFIVNRVKFEVEPASPSNEEAVVH</sequence>
<name>A0ABV6ID18_9BURK</name>
<organism evidence="1 2">
    <name type="scientific">Undibacterium danionis</name>
    <dbReference type="NCBI Taxonomy" id="1812100"/>
    <lineage>
        <taxon>Bacteria</taxon>
        <taxon>Pseudomonadati</taxon>
        <taxon>Pseudomonadota</taxon>
        <taxon>Betaproteobacteria</taxon>
        <taxon>Burkholderiales</taxon>
        <taxon>Oxalobacteraceae</taxon>
        <taxon>Undibacterium</taxon>
    </lineage>
</organism>
<gene>
    <name evidence="1" type="ORF">ACFFJH_07840</name>
</gene>
<protein>
    <submittedName>
        <fullName evidence="1">Uncharacterized protein</fullName>
    </submittedName>
</protein>